<evidence type="ECO:0000313" key="2">
    <source>
        <dbReference type="EMBL" id="CAD7669209.1"/>
    </source>
</evidence>
<sequence>MAPPRPAALCPDPRPPLGAGPGAPRPALARAHRGAWKPAAGSERAGGRGGGRGWEEQPADPGAGERAPERRRAAGERSFLPLRSRSALGRRRPALFRTPAPGAGAPGRSPSRARPGSHERPPREPRTGRFTNIYRVPTGCPAPGRAPRGCGRRNPSRPWPLRARSRDREGGGQSDPWDSFWG</sequence>
<comment type="caution">
    <text evidence="2">The sequence shown here is derived from an EMBL/GenBank/DDBJ whole genome shotgun (WGS) entry which is preliminary data.</text>
</comment>
<gene>
    <name evidence="2" type="ORF">NYPRO_LOCUS2003</name>
</gene>
<feature type="compositionally biased region" description="Low complexity" evidence="1">
    <location>
        <begin position="99"/>
        <end position="114"/>
    </location>
</feature>
<organism evidence="2 3">
    <name type="scientific">Nyctereutes procyonoides</name>
    <name type="common">Raccoon dog</name>
    <name type="synonym">Canis procyonoides</name>
    <dbReference type="NCBI Taxonomy" id="34880"/>
    <lineage>
        <taxon>Eukaryota</taxon>
        <taxon>Metazoa</taxon>
        <taxon>Chordata</taxon>
        <taxon>Craniata</taxon>
        <taxon>Vertebrata</taxon>
        <taxon>Euteleostomi</taxon>
        <taxon>Mammalia</taxon>
        <taxon>Eutheria</taxon>
        <taxon>Laurasiatheria</taxon>
        <taxon>Carnivora</taxon>
        <taxon>Caniformia</taxon>
        <taxon>Canidae</taxon>
        <taxon>Nyctereutes</taxon>
    </lineage>
</organism>
<feature type="compositionally biased region" description="Low complexity" evidence="1">
    <location>
        <begin position="137"/>
        <end position="149"/>
    </location>
</feature>
<feature type="compositionally biased region" description="Basic and acidic residues" evidence="1">
    <location>
        <begin position="66"/>
        <end position="75"/>
    </location>
</feature>
<reference evidence="2" key="1">
    <citation type="submission" date="2020-12" db="EMBL/GenBank/DDBJ databases">
        <authorList>
            <consortium name="Molecular Ecology Group"/>
        </authorList>
    </citation>
    <scope>NUCLEOTIDE SEQUENCE</scope>
    <source>
        <strain evidence="2">TBG_1078</strain>
    </source>
</reference>
<name>A0A811XV07_NYCPR</name>
<dbReference type="EMBL" id="CAJHUB010000653">
    <property type="protein sequence ID" value="CAD7669209.1"/>
    <property type="molecule type" value="Genomic_DNA"/>
</dbReference>
<evidence type="ECO:0000256" key="1">
    <source>
        <dbReference type="SAM" id="MobiDB-lite"/>
    </source>
</evidence>
<feature type="compositionally biased region" description="Pro residues" evidence="1">
    <location>
        <begin position="1"/>
        <end position="18"/>
    </location>
</feature>
<feature type="compositionally biased region" description="Basic and acidic residues" evidence="1">
    <location>
        <begin position="116"/>
        <end position="127"/>
    </location>
</feature>
<dbReference type="AlphaFoldDB" id="A0A811XV07"/>
<feature type="region of interest" description="Disordered" evidence="1">
    <location>
        <begin position="1"/>
        <end position="182"/>
    </location>
</feature>
<accession>A0A811XV07</accession>
<evidence type="ECO:0000313" key="3">
    <source>
        <dbReference type="Proteomes" id="UP000645828"/>
    </source>
</evidence>
<keyword evidence="3" id="KW-1185">Reference proteome</keyword>
<proteinExistence type="predicted"/>
<dbReference type="Proteomes" id="UP000645828">
    <property type="component" value="Unassembled WGS sequence"/>
</dbReference>
<protein>
    <submittedName>
        <fullName evidence="2">(raccoon dog) hypothetical protein</fullName>
    </submittedName>
</protein>